<keyword evidence="2" id="KW-0805">Transcription regulation</keyword>
<feature type="region of interest" description="Disordered" evidence="6">
    <location>
        <begin position="26"/>
        <end position="45"/>
    </location>
</feature>
<dbReference type="Proteomes" id="UP000092462">
    <property type="component" value="Unassembled WGS sequence"/>
</dbReference>
<evidence type="ECO:0000256" key="2">
    <source>
        <dbReference type="ARBA" id="ARBA00023015"/>
    </source>
</evidence>
<evidence type="ECO:0000256" key="3">
    <source>
        <dbReference type="ARBA" id="ARBA00023125"/>
    </source>
</evidence>
<dbReference type="PROSITE" id="PS00036">
    <property type="entry name" value="BZIP_BASIC"/>
    <property type="match status" value="1"/>
</dbReference>
<evidence type="ECO:0000256" key="1">
    <source>
        <dbReference type="ARBA" id="ARBA00004123"/>
    </source>
</evidence>
<dbReference type="GO" id="GO:0000981">
    <property type="term" value="F:DNA-binding transcription factor activity, RNA polymerase II-specific"/>
    <property type="evidence" value="ECO:0007669"/>
    <property type="project" value="TreeGrafter"/>
</dbReference>
<dbReference type="Pfam" id="PF07716">
    <property type="entry name" value="bZIP_2"/>
    <property type="match status" value="1"/>
</dbReference>
<reference evidence="7" key="1">
    <citation type="submission" date="2022-08" db="UniProtKB">
        <authorList>
            <consortium name="EnsemblMetazoa"/>
        </authorList>
    </citation>
    <scope>IDENTIFICATION</scope>
    <source>
        <strain evidence="7">Israel</strain>
    </source>
</reference>
<dbReference type="Gene3D" id="1.20.5.170">
    <property type="match status" value="1"/>
</dbReference>
<proteinExistence type="predicted"/>
<evidence type="ECO:0000256" key="6">
    <source>
        <dbReference type="SAM" id="MobiDB-lite"/>
    </source>
</evidence>
<name>A0A1B0D0V3_PHLPP</name>
<dbReference type="SMART" id="SM00338">
    <property type="entry name" value="BRLZ"/>
    <property type="match status" value="1"/>
</dbReference>
<dbReference type="InterPro" id="IPR040223">
    <property type="entry name" value="PAR_bZIP"/>
</dbReference>
<evidence type="ECO:0000313" key="8">
    <source>
        <dbReference type="Proteomes" id="UP000092462"/>
    </source>
</evidence>
<keyword evidence="4" id="KW-0804">Transcription</keyword>
<dbReference type="InterPro" id="IPR004827">
    <property type="entry name" value="bZIP"/>
</dbReference>
<feature type="compositionally biased region" description="Polar residues" evidence="6">
    <location>
        <begin position="80"/>
        <end position="106"/>
    </location>
</feature>
<keyword evidence="8" id="KW-1185">Reference proteome</keyword>
<feature type="region of interest" description="Disordered" evidence="6">
    <location>
        <begin position="286"/>
        <end position="319"/>
    </location>
</feature>
<dbReference type="PANTHER" id="PTHR11988:SF42">
    <property type="entry name" value="PROTEIN GIANT"/>
    <property type="match status" value="1"/>
</dbReference>
<feature type="region of interest" description="Disordered" evidence="6">
    <location>
        <begin position="78"/>
        <end position="109"/>
    </location>
</feature>
<dbReference type="VEuPathDB" id="VectorBase:PPAI000977"/>
<comment type="subcellular location">
    <subcellularLocation>
        <location evidence="1">Nucleus</location>
    </subcellularLocation>
</comment>
<evidence type="ECO:0000313" key="7">
    <source>
        <dbReference type="EnsemblMetazoa" id="PPAI000977-PA"/>
    </source>
</evidence>
<dbReference type="GO" id="GO:0005634">
    <property type="term" value="C:nucleus"/>
    <property type="evidence" value="ECO:0007669"/>
    <property type="project" value="UniProtKB-SubCell"/>
</dbReference>
<dbReference type="SUPFAM" id="SSF57959">
    <property type="entry name" value="Leucine zipper domain"/>
    <property type="match status" value="1"/>
</dbReference>
<dbReference type="CDD" id="cd14695">
    <property type="entry name" value="bZIP_HLF"/>
    <property type="match status" value="1"/>
</dbReference>
<keyword evidence="3" id="KW-0238">DNA-binding</keyword>
<dbReference type="GO" id="GO:0000978">
    <property type="term" value="F:RNA polymerase II cis-regulatory region sequence-specific DNA binding"/>
    <property type="evidence" value="ECO:0007669"/>
    <property type="project" value="TreeGrafter"/>
</dbReference>
<evidence type="ECO:0000256" key="5">
    <source>
        <dbReference type="ARBA" id="ARBA00023242"/>
    </source>
</evidence>
<evidence type="ECO:0000256" key="4">
    <source>
        <dbReference type="ARBA" id="ARBA00023163"/>
    </source>
</evidence>
<dbReference type="EMBL" id="AJVK01010105">
    <property type="status" value="NOT_ANNOTATED_CDS"/>
    <property type="molecule type" value="Genomic_DNA"/>
</dbReference>
<dbReference type="EnsemblMetazoa" id="PPAI000977-RA">
    <property type="protein sequence ID" value="PPAI000977-PA"/>
    <property type="gene ID" value="PPAI000977"/>
</dbReference>
<dbReference type="AlphaFoldDB" id="A0A1B0D0V3"/>
<dbReference type="EMBL" id="AJVK01010104">
    <property type="status" value="NOT_ANNOTATED_CDS"/>
    <property type="molecule type" value="Genomic_DNA"/>
</dbReference>
<sequence length="388" mass="43860">FVFCVCDFPVCSSLIFRQSESCEGEKSQQIQGIMSRSRIEEKASSQAEKNVYGSFEKTRESLDSSPQSVVLDLSCRRNSVETGQHTPSPPTESIMSTDDASPSSHGQPMHTIAPDCGRQIIDEFFMAVKRKRSPSIEHNQLYRTPTKFSPKVRLFNNTISPDDEESFHAQPSDMIAQRDQPPNGYIIHKSAFHGLPSKSRHSSDDSPYEPETLEVTFPPSMCPMDAAAAVTPRDRKAVRPFKAYPRDPLTIASAVTTTDAYLDTQSTAKYAEFRQRMLQQMHDAYGGQRALSNPKMRRYSSKKSPESDSRGTPDGNGMIKDEAYLERRMKNNAAAKKSRDRRRIKEDEIAIRAAFLERENIELKFELASTRKQLAMYEMAQNPCELPH</sequence>
<dbReference type="InterPro" id="IPR046347">
    <property type="entry name" value="bZIP_sf"/>
</dbReference>
<keyword evidence="5" id="KW-0539">Nucleus</keyword>
<dbReference type="PANTHER" id="PTHR11988">
    <property type="entry name" value="THYROTROPH EMBRYONIC FACTOR RELATED"/>
    <property type="match status" value="1"/>
</dbReference>
<dbReference type="PROSITE" id="PS50217">
    <property type="entry name" value="BZIP"/>
    <property type="match status" value="1"/>
</dbReference>
<feature type="region of interest" description="Disordered" evidence="6">
    <location>
        <begin position="194"/>
        <end position="219"/>
    </location>
</feature>
<accession>A0A1B0D0V3</accession>
<organism evidence="7 8">
    <name type="scientific">Phlebotomus papatasi</name>
    <name type="common">Sandfly</name>
    <dbReference type="NCBI Taxonomy" id="29031"/>
    <lineage>
        <taxon>Eukaryota</taxon>
        <taxon>Metazoa</taxon>
        <taxon>Ecdysozoa</taxon>
        <taxon>Arthropoda</taxon>
        <taxon>Hexapoda</taxon>
        <taxon>Insecta</taxon>
        <taxon>Pterygota</taxon>
        <taxon>Neoptera</taxon>
        <taxon>Endopterygota</taxon>
        <taxon>Diptera</taxon>
        <taxon>Nematocera</taxon>
        <taxon>Psychodoidea</taxon>
        <taxon>Psychodidae</taxon>
        <taxon>Phlebotomus</taxon>
        <taxon>Phlebotomus</taxon>
    </lineage>
</organism>
<protein>
    <submittedName>
        <fullName evidence="7">Uncharacterized protein</fullName>
    </submittedName>
</protein>